<dbReference type="Gene3D" id="2.40.128.20">
    <property type="match status" value="1"/>
</dbReference>
<evidence type="ECO:0000313" key="4">
    <source>
        <dbReference type="Proteomes" id="UP000717752"/>
    </source>
</evidence>
<protein>
    <submittedName>
        <fullName evidence="3">Molybdenum cofactor biosynthesis F family protein</fullName>
    </submittedName>
</protein>
<feature type="domain" description="MoaF C-terminal" evidence="2">
    <location>
        <begin position="153"/>
        <end position="264"/>
    </location>
</feature>
<accession>A0ABS7GYT4</accession>
<gene>
    <name evidence="3" type="ORF">JNB85_19115</name>
</gene>
<proteinExistence type="predicted"/>
<reference evidence="3 4" key="1">
    <citation type="journal article" date="2021" name="MBio">
        <title>Poor Competitiveness of Bradyrhizobium in Pigeon Pea Root Colonization in Indian Soils.</title>
        <authorList>
            <person name="Chalasani D."/>
            <person name="Basu A."/>
            <person name="Pullabhotla S.V.S.R.N."/>
            <person name="Jorrin B."/>
            <person name="Neal A.L."/>
            <person name="Poole P.S."/>
            <person name="Podile A.R."/>
            <person name="Tkacz A."/>
        </authorList>
    </citation>
    <scope>NUCLEOTIDE SEQUENCE [LARGE SCALE GENOMIC DNA]</scope>
    <source>
        <strain evidence="3 4">HU56</strain>
    </source>
</reference>
<dbReference type="RefSeq" id="WP_220335881.1">
    <property type="nucleotide sequence ID" value="NZ_JAEUAK010000007.1"/>
</dbReference>
<dbReference type="InterPro" id="IPR035348">
    <property type="entry name" value="MoaF_C"/>
</dbReference>
<dbReference type="EMBL" id="JAEUAK010000007">
    <property type="protein sequence ID" value="MBW9054520.1"/>
    <property type="molecule type" value="Genomic_DNA"/>
</dbReference>
<sequence>MSDINPAWIMVGDLEKGFSADNYMLESTGALLGKVIRLTDAKGAETEITFETADTLTWKRAADGQRGSEHYFATSLRDGIFFIDYISCETSVSLVVDLARNLYTSVTARLPAQDDIDKSLFKRAAEGQELTSVTAAIFSGRLAGSGRDAAELHHPTAEMVGKRVMYNYSKTELYEHIYLNTSLYTWHCIEGVEKGLGDTDRCHYIKIDQNLYLFVWREKIVPTLGVVMIDLDRKKTTGKILGYEGQNVGNLSNFPVGAHARVLNFTSYADEA</sequence>
<evidence type="ECO:0000313" key="3">
    <source>
        <dbReference type="EMBL" id="MBW9054520.1"/>
    </source>
</evidence>
<dbReference type="Pfam" id="PF10703">
    <property type="entry name" value="MoaF"/>
    <property type="match status" value="1"/>
</dbReference>
<evidence type="ECO:0000259" key="1">
    <source>
        <dbReference type="Pfam" id="PF10703"/>
    </source>
</evidence>
<dbReference type="Pfam" id="PF17409">
    <property type="entry name" value="MoaF_C"/>
    <property type="match status" value="1"/>
</dbReference>
<organism evidence="3 4">
    <name type="scientific">Rhizobium mesosinicum</name>
    <dbReference type="NCBI Taxonomy" id="335017"/>
    <lineage>
        <taxon>Bacteria</taxon>
        <taxon>Pseudomonadati</taxon>
        <taxon>Pseudomonadota</taxon>
        <taxon>Alphaproteobacteria</taxon>
        <taxon>Hyphomicrobiales</taxon>
        <taxon>Rhizobiaceae</taxon>
        <taxon>Rhizobium/Agrobacterium group</taxon>
        <taxon>Rhizobium</taxon>
    </lineage>
</organism>
<evidence type="ECO:0000259" key="2">
    <source>
        <dbReference type="Pfam" id="PF17409"/>
    </source>
</evidence>
<dbReference type="InterPro" id="IPR012674">
    <property type="entry name" value="Calycin"/>
</dbReference>
<keyword evidence="4" id="KW-1185">Reference proteome</keyword>
<dbReference type="InterPro" id="IPR024724">
    <property type="entry name" value="MoaF_N"/>
</dbReference>
<dbReference type="Proteomes" id="UP000717752">
    <property type="component" value="Unassembled WGS sequence"/>
</dbReference>
<comment type="caution">
    <text evidence="3">The sequence shown here is derived from an EMBL/GenBank/DDBJ whole genome shotgun (WGS) entry which is preliminary data.</text>
</comment>
<name>A0ABS7GYT4_9HYPH</name>
<feature type="domain" description="Molybdenum cofactor biosynthesis protein F N-terminal" evidence="1">
    <location>
        <begin position="7"/>
        <end position="111"/>
    </location>
</feature>